<dbReference type="PROSITE" id="PS00107">
    <property type="entry name" value="PROTEIN_KINASE_ATP"/>
    <property type="match status" value="1"/>
</dbReference>
<protein>
    <recommendedName>
        <fullName evidence="6">Protein kinase domain-containing protein</fullName>
    </recommendedName>
</protein>
<name>A0A9W8H181_9FUNG</name>
<evidence type="ECO:0000313" key="7">
    <source>
        <dbReference type="EMBL" id="KAJ2753620.1"/>
    </source>
</evidence>
<keyword evidence="4" id="KW-0723">Serine/threonine-protein kinase</keyword>
<feature type="region of interest" description="Disordered" evidence="5">
    <location>
        <begin position="29"/>
        <end position="62"/>
    </location>
</feature>
<feature type="binding site" evidence="3">
    <location>
        <position position="123"/>
    </location>
    <ligand>
        <name>ATP</name>
        <dbReference type="ChEBI" id="CHEBI:30616"/>
    </ligand>
</feature>
<dbReference type="InterPro" id="IPR017441">
    <property type="entry name" value="Protein_kinase_ATP_BS"/>
</dbReference>
<dbReference type="GO" id="GO:0004674">
    <property type="term" value="F:protein serine/threonine kinase activity"/>
    <property type="evidence" value="ECO:0007669"/>
    <property type="project" value="UniProtKB-KW"/>
</dbReference>
<evidence type="ECO:0000313" key="8">
    <source>
        <dbReference type="Proteomes" id="UP001140011"/>
    </source>
</evidence>
<dbReference type="SUPFAM" id="SSF56112">
    <property type="entry name" value="Protein kinase-like (PK-like)"/>
    <property type="match status" value="1"/>
</dbReference>
<dbReference type="InterPro" id="IPR011009">
    <property type="entry name" value="Kinase-like_dom_sf"/>
</dbReference>
<dbReference type="GO" id="GO:0005524">
    <property type="term" value="F:ATP binding"/>
    <property type="evidence" value="ECO:0007669"/>
    <property type="project" value="UniProtKB-UniRule"/>
</dbReference>
<keyword evidence="2 3" id="KW-0067">ATP-binding</keyword>
<evidence type="ECO:0000256" key="2">
    <source>
        <dbReference type="ARBA" id="ARBA00022840"/>
    </source>
</evidence>
<keyword evidence="4" id="KW-0808">Transferase</keyword>
<dbReference type="InterPro" id="IPR008271">
    <property type="entry name" value="Ser/Thr_kinase_AS"/>
</dbReference>
<reference evidence="7" key="1">
    <citation type="submission" date="2022-07" db="EMBL/GenBank/DDBJ databases">
        <title>Phylogenomic reconstructions and comparative analyses of Kickxellomycotina fungi.</title>
        <authorList>
            <person name="Reynolds N.K."/>
            <person name="Stajich J.E."/>
            <person name="Barry K."/>
            <person name="Grigoriev I.V."/>
            <person name="Crous P."/>
            <person name="Smith M.E."/>
        </authorList>
    </citation>
    <scope>NUCLEOTIDE SEQUENCE</scope>
    <source>
        <strain evidence="7">BCRC 34297</strain>
    </source>
</reference>
<keyword evidence="4" id="KW-0418">Kinase</keyword>
<dbReference type="PROSITE" id="PS00108">
    <property type="entry name" value="PROTEIN_KINASE_ST"/>
    <property type="match status" value="1"/>
</dbReference>
<dbReference type="InterPro" id="IPR051681">
    <property type="entry name" value="Ser/Thr_Kinases-Pseudokinases"/>
</dbReference>
<evidence type="ECO:0000256" key="1">
    <source>
        <dbReference type="ARBA" id="ARBA00022741"/>
    </source>
</evidence>
<gene>
    <name evidence="7" type="ORF">GGI19_003003</name>
</gene>
<dbReference type="OrthoDB" id="4062651at2759"/>
<dbReference type="CDD" id="cd00180">
    <property type="entry name" value="PKc"/>
    <property type="match status" value="1"/>
</dbReference>
<dbReference type="AlphaFoldDB" id="A0A9W8H181"/>
<evidence type="ECO:0000256" key="3">
    <source>
        <dbReference type="PROSITE-ProRule" id="PRU10141"/>
    </source>
</evidence>
<feature type="compositionally biased region" description="Basic residues" evidence="5">
    <location>
        <begin position="423"/>
        <end position="435"/>
    </location>
</feature>
<dbReference type="InterPro" id="IPR000719">
    <property type="entry name" value="Prot_kinase_dom"/>
</dbReference>
<dbReference type="Proteomes" id="UP001140011">
    <property type="component" value="Unassembled WGS sequence"/>
</dbReference>
<comment type="caution">
    <text evidence="7">The sequence shown here is derived from an EMBL/GenBank/DDBJ whole genome shotgun (WGS) entry which is preliminary data.</text>
</comment>
<keyword evidence="8" id="KW-1185">Reference proteome</keyword>
<dbReference type="Pfam" id="PF00069">
    <property type="entry name" value="Pkinase"/>
    <property type="match status" value="1"/>
</dbReference>
<keyword evidence="1 3" id="KW-0547">Nucleotide-binding</keyword>
<feature type="region of interest" description="Disordered" evidence="5">
    <location>
        <begin position="372"/>
        <end position="441"/>
    </location>
</feature>
<organism evidence="7 8">
    <name type="scientific">Coemansia pectinata</name>
    <dbReference type="NCBI Taxonomy" id="1052879"/>
    <lineage>
        <taxon>Eukaryota</taxon>
        <taxon>Fungi</taxon>
        <taxon>Fungi incertae sedis</taxon>
        <taxon>Zoopagomycota</taxon>
        <taxon>Kickxellomycotina</taxon>
        <taxon>Kickxellomycetes</taxon>
        <taxon>Kickxellales</taxon>
        <taxon>Kickxellaceae</taxon>
        <taxon>Coemansia</taxon>
    </lineage>
</organism>
<dbReference type="Gene3D" id="1.10.510.10">
    <property type="entry name" value="Transferase(Phosphotransferase) domain 1"/>
    <property type="match status" value="1"/>
</dbReference>
<feature type="domain" description="Protein kinase" evidence="6">
    <location>
        <begin position="88"/>
        <end position="485"/>
    </location>
</feature>
<comment type="similarity">
    <text evidence="4">Belongs to the protein kinase superfamily.</text>
</comment>
<dbReference type="PANTHER" id="PTHR44329">
    <property type="entry name" value="SERINE/THREONINE-PROTEIN KINASE TNNI3K-RELATED"/>
    <property type="match status" value="1"/>
</dbReference>
<evidence type="ECO:0000256" key="5">
    <source>
        <dbReference type="SAM" id="MobiDB-lite"/>
    </source>
</evidence>
<evidence type="ECO:0000256" key="4">
    <source>
        <dbReference type="RuleBase" id="RU000304"/>
    </source>
</evidence>
<feature type="compositionally biased region" description="Polar residues" evidence="5">
    <location>
        <begin position="372"/>
        <end position="384"/>
    </location>
</feature>
<sequence length="488" mass="52221">MDHDSSHFYAAPIISKLAAATISDEPRSSAIANLPPLDTSRCASPSSTSHRQKAKQGGTTGLASLSSSDTLMSFGEQEDAGVTMEVRVDRSKVIGNGQYSTVCFATLERTGSRKQASVACAIKIPHANNLDARELGLIEAAALAQLGPAPPAVVECFGLVNLRDADERGVCPVRSWAEAGAQAIAGNGGEWALVLEYCERGPCWQWMSENKAAMDAELFFLWARQLTLALIALRSAGLAHKDIKGHNMLLDRNGDIRLADFTAAQFSAQALTTAQETCPEFDPASFPAYTDFSGTIPYSAPETLASPAGNNAAALSADDLHKADIYSLGVSLYTMFVSGCEPYATVKSSVEQMLLAAKGAFWEWEERHSIASLPNRSPGNTAPTSPLDGPSGRCTQPPSPVSAAATVDHGLSRSLSLTLGPKPLRRRRTLKSRKATPREFRTFLSGDPLPPNIEALLQSMVSPDPHLRPDATEILRMLDSIEPDIFEP</sequence>
<dbReference type="EMBL" id="JANBUH010000175">
    <property type="protein sequence ID" value="KAJ2753620.1"/>
    <property type="molecule type" value="Genomic_DNA"/>
</dbReference>
<proteinExistence type="inferred from homology"/>
<dbReference type="SMART" id="SM00220">
    <property type="entry name" value="S_TKc"/>
    <property type="match status" value="1"/>
</dbReference>
<evidence type="ECO:0000259" key="6">
    <source>
        <dbReference type="PROSITE" id="PS50011"/>
    </source>
</evidence>
<accession>A0A9W8H181</accession>
<dbReference type="PROSITE" id="PS50011">
    <property type="entry name" value="PROTEIN_KINASE_DOM"/>
    <property type="match status" value="1"/>
</dbReference>